<proteinExistence type="predicted"/>
<sequence>MKRMLILSSLFAFTQICNTGSLFAKPMELSNTAAEVKKADIKTIQVKVTGLTCAGCASGLHKALSKQAGILSNEVKYPGDVAIIKYDAAKISEAQILAVIEKTGYKGQVLPETKSAGKTTSLKATESCCAKKAIL</sequence>
<gene>
    <name evidence="4" type="ORF">FHS90_003822</name>
</gene>
<reference evidence="4 5" key="1">
    <citation type="submission" date="2020-08" db="EMBL/GenBank/DDBJ databases">
        <title>Genomic Encyclopedia of Type Strains, Phase IV (KMG-IV): sequencing the most valuable type-strain genomes for metagenomic binning, comparative biology and taxonomic classification.</title>
        <authorList>
            <person name="Goeker M."/>
        </authorList>
    </citation>
    <scope>NUCLEOTIDE SEQUENCE [LARGE SCALE GENOMIC DNA]</scope>
    <source>
        <strain evidence="4 5">DSM 29854</strain>
    </source>
</reference>
<dbReference type="SUPFAM" id="SSF55008">
    <property type="entry name" value="HMA, heavy metal-associated domain"/>
    <property type="match status" value="1"/>
</dbReference>
<dbReference type="GO" id="GO:0046872">
    <property type="term" value="F:metal ion binding"/>
    <property type="evidence" value="ECO:0007669"/>
    <property type="project" value="UniProtKB-KW"/>
</dbReference>
<feature type="signal peptide" evidence="2">
    <location>
        <begin position="1"/>
        <end position="24"/>
    </location>
</feature>
<dbReference type="InterPro" id="IPR036163">
    <property type="entry name" value="HMA_dom_sf"/>
</dbReference>
<dbReference type="Proteomes" id="UP000563094">
    <property type="component" value="Unassembled WGS sequence"/>
</dbReference>
<keyword evidence="2" id="KW-0732">Signal</keyword>
<dbReference type="InterPro" id="IPR017969">
    <property type="entry name" value="Heavy-metal-associated_CS"/>
</dbReference>
<dbReference type="EMBL" id="JACJIQ010000018">
    <property type="protein sequence ID" value="MBA9079087.1"/>
    <property type="molecule type" value="Genomic_DNA"/>
</dbReference>
<keyword evidence="1" id="KW-0479">Metal-binding</keyword>
<dbReference type="PANTHER" id="PTHR46594">
    <property type="entry name" value="P-TYPE CATION-TRANSPORTING ATPASE"/>
    <property type="match status" value="1"/>
</dbReference>
<keyword evidence="5" id="KW-1185">Reference proteome</keyword>
<organism evidence="4 5">
    <name type="scientific">Rufibacter quisquiliarum</name>
    <dbReference type="NCBI Taxonomy" id="1549639"/>
    <lineage>
        <taxon>Bacteria</taxon>
        <taxon>Pseudomonadati</taxon>
        <taxon>Bacteroidota</taxon>
        <taxon>Cytophagia</taxon>
        <taxon>Cytophagales</taxon>
        <taxon>Hymenobacteraceae</taxon>
        <taxon>Rufibacter</taxon>
    </lineage>
</organism>
<feature type="chain" id="PRO_5032371559" evidence="2">
    <location>
        <begin position="25"/>
        <end position="135"/>
    </location>
</feature>
<dbReference type="PANTHER" id="PTHR46594:SF4">
    <property type="entry name" value="P-TYPE CATION-TRANSPORTING ATPASE"/>
    <property type="match status" value="1"/>
</dbReference>
<dbReference type="CDD" id="cd00371">
    <property type="entry name" value="HMA"/>
    <property type="match status" value="1"/>
</dbReference>
<dbReference type="RefSeq" id="WP_182514097.1">
    <property type="nucleotide sequence ID" value="NZ_JACJIQ010000018.1"/>
</dbReference>
<dbReference type="PROSITE" id="PS50846">
    <property type="entry name" value="HMA_2"/>
    <property type="match status" value="1"/>
</dbReference>
<dbReference type="Gene3D" id="3.30.70.100">
    <property type="match status" value="1"/>
</dbReference>
<protein>
    <submittedName>
        <fullName evidence="4">Copper chaperone CopZ</fullName>
    </submittedName>
</protein>
<evidence type="ECO:0000313" key="4">
    <source>
        <dbReference type="EMBL" id="MBA9079087.1"/>
    </source>
</evidence>
<dbReference type="PROSITE" id="PS01047">
    <property type="entry name" value="HMA_1"/>
    <property type="match status" value="1"/>
</dbReference>
<feature type="domain" description="HMA" evidence="3">
    <location>
        <begin position="42"/>
        <end position="108"/>
    </location>
</feature>
<dbReference type="AlphaFoldDB" id="A0A839GW41"/>
<evidence type="ECO:0000259" key="3">
    <source>
        <dbReference type="PROSITE" id="PS50846"/>
    </source>
</evidence>
<dbReference type="InterPro" id="IPR006121">
    <property type="entry name" value="HMA_dom"/>
</dbReference>
<dbReference type="FunFam" id="3.30.70.100:FF:000001">
    <property type="entry name" value="ATPase copper transporting beta"/>
    <property type="match status" value="1"/>
</dbReference>
<dbReference type="Pfam" id="PF00403">
    <property type="entry name" value="HMA"/>
    <property type="match status" value="1"/>
</dbReference>
<evidence type="ECO:0000256" key="1">
    <source>
        <dbReference type="ARBA" id="ARBA00022723"/>
    </source>
</evidence>
<evidence type="ECO:0000313" key="5">
    <source>
        <dbReference type="Proteomes" id="UP000563094"/>
    </source>
</evidence>
<evidence type="ECO:0000256" key="2">
    <source>
        <dbReference type="SAM" id="SignalP"/>
    </source>
</evidence>
<name>A0A839GW41_9BACT</name>
<comment type="caution">
    <text evidence="4">The sequence shown here is derived from an EMBL/GenBank/DDBJ whole genome shotgun (WGS) entry which is preliminary data.</text>
</comment>
<accession>A0A839GW41</accession>